<evidence type="ECO:0000256" key="2">
    <source>
        <dbReference type="SAM" id="MobiDB-lite"/>
    </source>
</evidence>
<name>A0A1D1Z5R7_9ARAE</name>
<sequence>MSDLRRSRYSRSSRSLSRSPSRSRSRSHDYSEADNPGNNLYVTGLSSRVTEYELERHFEREGKVTDVHLMTDPWTRESRGFGFVTMATVKDALHCIKYLDGSILEGRVITVEKARRARGRTPTPGKYLGVRTVPERRQSPSYSLDDDGSRYSSGRERSYSPYFEGRRYRSPSRSPYYSRPRSPYYRRYESSYYRGYGLSPISRRRRLSYSRNSRSYSRSVSPYYRRQHRQSISRSTSPRLRKGRRSTYTRSIFLGPRSSRRDYSPSISPPKRSSRRDYSRSYSPRPRGAYEKGHSRRTYSRESYSHSRNSTSSRSRSASRSRYLSPCD</sequence>
<feature type="compositionally biased region" description="Basic and acidic residues" evidence="2">
    <location>
        <begin position="288"/>
        <end position="305"/>
    </location>
</feature>
<dbReference type="PROSITE" id="PS50102">
    <property type="entry name" value="RRM"/>
    <property type="match status" value="1"/>
</dbReference>
<dbReference type="InterPro" id="IPR050441">
    <property type="entry name" value="RBM"/>
</dbReference>
<dbReference type="Gene3D" id="3.30.70.330">
    <property type="match status" value="1"/>
</dbReference>
<dbReference type="InterPro" id="IPR000504">
    <property type="entry name" value="RRM_dom"/>
</dbReference>
<feature type="compositionally biased region" description="Low complexity" evidence="2">
    <location>
        <begin position="171"/>
        <end position="181"/>
    </location>
</feature>
<gene>
    <name evidence="4" type="primary">SPAC25G10.01_8</name>
    <name evidence="4" type="ORF">g.93147</name>
</gene>
<feature type="compositionally biased region" description="Basic and acidic residues" evidence="2">
    <location>
        <begin position="147"/>
        <end position="158"/>
    </location>
</feature>
<dbReference type="AlphaFoldDB" id="A0A1D1Z5R7"/>
<dbReference type="SMART" id="SM00360">
    <property type="entry name" value="RRM"/>
    <property type="match status" value="1"/>
</dbReference>
<feature type="region of interest" description="Disordered" evidence="2">
    <location>
        <begin position="207"/>
        <end position="328"/>
    </location>
</feature>
<reference evidence="4" key="1">
    <citation type="submission" date="2015-07" db="EMBL/GenBank/DDBJ databases">
        <title>Transcriptome Assembly of Anthurium amnicola.</title>
        <authorList>
            <person name="Suzuki J."/>
        </authorList>
    </citation>
    <scope>NUCLEOTIDE SEQUENCE</scope>
</reference>
<feature type="compositionally biased region" description="Low complexity" evidence="2">
    <location>
        <begin position="209"/>
        <end position="224"/>
    </location>
</feature>
<evidence type="ECO:0000313" key="4">
    <source>
        <dbReference type="EMBL" id="JAT62204.1"/>
    </source>
</evidence>
<accession>A0A1D1Z5R7</accession>
<feature type="compositionally biased region" description="Low complexity" evidence="2">
    <location>
        <begin position="10"/>
        <end position="22"/>
    </location>
</feature>
<feature type="region of interest" description="Disordered" evidence="2">
    <location>
        <begin position="1"/>
        <end position="41"/>
    </location>
</feature>
<dbReference type="CDD" id="cd00590">
    <property type="entry name" value="RRM_SF"/>
    <property type="match status" value="1"/>
</dbReference>
<dbReference type="EMBL" id="GDJX01005732">
    <property type="protein sequence ID" value="JAT62204.1"/>
    <property type="molecule type" value="Transcribed_RNA"/>
</dbReference>
<evidence type="ECO:0000256" key="1">
    <source>
        <dbReference type="PROSITE-ProRule" id="PRU00176"/>
    </source>
</evidence>
<keyword evidence="1" id="KW-0694">RNA-binding</keyword>
<feature type="domain" description="RRM" evidence="3">
    <location>
        <begin position="38"/>
        <end position="116"/>
    </location>
</feature>
<dbReference type="InterPro" id="IPR035979">
    <property type="entry name" value="RBD_domain_sf"/>
</dbReference>
<feature type="compositionally biased region" description="Low complexity" evidence="2">
    <location>
        <begin position="306"/>
        <end position="328"/>
    </location>
</feature>
<feature type="region of interest" description="Disordered" evidence="2">
    <location>
        <begin position="115"/>
        <end position="181"/>
    </location>
</feature>
<organism evidence="4">
    <name type="scientific">Anthurium amnicola</name>
    <dbReference type="NCBI Taxonomy" id="1678845"/>
    <lineage>
        <taxon>Eukaryota</taxon>
        <taxon>Viridiplantae</taxon>
        <taxon>Streptophyta</taxon>
        <taxon>Embryophyta</taxon>
        <taxon>Tracheophyta</taxon>
        <taxon>Spermatophyta</taxon>
        <taxon>Magnoliopsida</taxon>
        <taxon>Liliopsida</taxon>
        <taxon>Araceae</taxon>
        <taxon>Pothoideae</taxon>
        <taxon>Potheae</taxon>
        <taxon>Anthurium</taxon>
    </lineage>
</organism>
<dbReference type="InterPro" id="IPR012677">
    <property type="entry name" value="Nucleotide-bd_a/b_plait_sf"/>
</dbReference>
<protein>
    <submittedName>
        <fullName evidence="4">Putative RNA-binding protein C25G10.01</fullName>
    </submittedName>
</protein>
<evidence type="ECO:0000259" key="3">
    <source>
        <dbReference type="PROSITE" id="PS50102"/>
    </source>
</evidence>
<dbReference type="SUPFAM" id="SSF54928">
    <property type="entry name" value="RNA-binding domain, RBD"/>
    <property type="match status" value="1"/>
</dbReference>
<dbReference type="GO" id="GO:0003723">
    <property type="term" value="F:RNA binding"/>
    <property type="evidence" value="ECO:0007669"/>
    <property type="project" value="UniProtKB-UniRule"/>
</dbReference>
<dbReference type="PANTHER" id="PTHR48034">
    <property type="entry name" value="TRANSFORMER-2 SEX-DETERMINING PROTEIN-RELATED"/>
    <property type="match status" value="1"/>
</dbReference>
<dbReference type="Pfam" id="PF00076">
    <property type="entry name" value="RRM_1"/>
    <property type="match status" value="1"/>
</dbReference>
<proteinExistence type="predicted"/>